<dbReference type="Proteomes" id="UP001352852">
    <property type="component" value="Unassembled WGS sequence"/>
</dbReference>
<comment type="caution">
    <text evidence="1">The sequence shown here is derived from an EMBL/GenBank/DDBJ whole genome shotgun (WGS) entry which is preliminary data.</text>
</comment>
<evidence type="ECO:0000313" key="2">
    <source>
        <dbReference type="Proteomes" id="UP001352852"/>
    </source>
</evidence>
<organism evidence="1 2">
    <name type="scientific">Characodon lateralis</name>
    <dbReference type="NCBI Taxonomy" id="208331"/>
    <lineage>
        <taxon>Eukaryota</taxon>
        <taxon>Metazoa</taxon>
        <taxon>Chordata</taxon>
        <taxon>Craniata</taxon>
        <taxon>Vertebrata</taxon>
        <taxon>Euteleostomi</taxon>
        <taxon>Actinopterygii</taxon>
        <taxon>Neopterygii</taxon>
        <taxon>Teleostei</taxon>
        <taxon>Neoteleostei</taxon>
        <taxon>Acanthomorphata</taxon>
        <taxon>Ovalentaria</taxon>
        <taxon>Atherinomorphae</taxon>
        <taxon>Cyprinodontiformes</taxon>
        <taxon>Goodeidae</taxon>
        <taxon>Characodon</taxon>
    </lineage>
</organism>
<evidence type="ECO:0000313" key="1">
    <source>
        <dbReference type="EMBL" id="MED6278115.1"/>
    </source>
</evidence>
<protein>
    <submittedName>
        <fullName evidence="1">Uncharacterized protein</fullName>
    </submittedName>
</protein>
<name>A0ABU7DVW3_9TELE</name>
<sequence>MMQIQLDVHREGYCCFLSQPHLTSSVAQVKVPHHDPEDAHYTEPPPHVLLSESVIGCNLQSAHSEHSGFTAIFVWVIPLGVHLFLNTHTHPAPTLRLAPWLLWN</sequence>
<accession>A0ABU7DVW3</accession>
<proteinExistence type="predicted"/>
<keyword evidence="2" id="KW-1185">Reference proteome</keyword>
<reference evidence="1 2" key="1">
    <citation type="submission" date="2021-06" db="EMBL/GenBank/DDBJ databases">
        <authorList>
            <person name="Palmer J.M."/>
        </authorList>
    </citation>
    <scope>NUCLEOTIDE SEQUENCE [LARGE SCALE GENOMIC DNA]</scope>
    <source>
        <strain evidence="1 2">CL_MEX2019</strain>
        <tissue evidence="1">Muscle</tissue>
    </source>
</reference>
<dbReference type="EMBL" id="JAHUTJ010034713">
    <property type="protein sequence ID" value="MED6278115.1"/>
    <property type="molecule type" value="Genomic_DNA"/>
</dbReference>
<gene>
    <name evidence="1" type="ORF">CHARACLAT_020411</name>
</gene>